<dbReference type="KEGG" id="blq:L21SP5_01229"/>
<dbReference type="EMBL" id="CP013118">
    <property type="protein sequence ID" value="ALO14884.1"/>
    <property type="molecule type" value="Genomic_DNA"/>
</dbReference>
<name>A0A0S2HY27_9BACT</name>
<evidence type="ECO:0000313" key="1">
    <source>
        <dbReference type="EMBL" id="ALO14884.1"/>
    </source>
</evidence>
<evidence type="ECO:0000313" key="2">
    <source>
        <dbReference type="Proteomes" id="UP000064893"/>
    </source>
</evidence>
<accession>A0A0S2HY27</accession>
<sequence>MELAKLILDTDQNKAIIKSKLAKGYPVKVYLNEPVSIIIKYETVRYNEQLDLMQFFYDCYGLK</sequence>
<proteinExistence type="predicted"/>
<organism evidence="1 2">
    <name type="scientific">Salinivirga cyanobacteriivorans</name>
    <dbReference type="NCBI Taxonomy" id="1307839"/>
    <lineage>
        <taxon>Bacteria</taxon>
        <taxon>Pseudomonadati</taxon>
        <taxon>Bacteroidota</taxon>
        <taxon>Bacteroidia</taxon>
        <taxon>Bacteroidales</taxon>
        <taxon>Salinivirgaceae</taxon>
        <taxon>Salinivirga</taxon>
    </lineage>
</organism>
<gene>
    <name evidence="1" type="ORF">L21SP5_01229</name>
</gene>
<protein>
    <submittedName>
        <fullName evidence="1">Uncharacterized protein</fullName>
    </submittedName>
</protein>
<keyword evidence="2" id="KW-1185">Reference proteome</keyword>
<reference evidence="1 2" key="1">
    <citation type="submission" date="2015-11" db="EMBL/GenBank/DDBJ databases">
        <title>Description and complete genome sequence of a novel strain predominating in hypersaline microbial mats and representing a new family of the Bacteriodetes phylum.</title>
        <authorList>
            <person name="Spring S."/>
            <person name="Bunk B."/>
            <person name="Sproer C."/>
            <person name="Klenk H.-P."/>
        </authorList>
    </citation>
    <scope>NUCLEOTIDE SEQUENCE [LARGE SCALE GENOMIC DNA]</scope>
    <source>
        <strain evidence="1 2">L21-Spi-D4</strain>
    </source>
</reference>
<dbReference type="AlphaFoldDB" id="A0A0S2HY27"/>
<dbReference type="Proteomes" id="UP000064893">
    <property type="component" value="Chromosome"/>
</dbReference>